<name>A0A5Q2RND9_9ACTN</name>
<dbReference type="GO" id="GO:0004805">
    <property type="term" value="F:trehalose-phosphatase activity"/>
    <property type="evidence" value="ECO:0007669"/>
    <property type="project" value="TreeGrafter"/>
</dbReference>
<proteinExistence type="inferred from homology"/>
<dbReference type="RefSeq" id="WP_153759517.1">
    <property type="nucleotide sequence ID" value="NZ_CP045851.1"/>
</dbReference>
<dbReference type="Gene3D" id="3.40.50.2000">
    <property type="entry name" value="Glycogen Phosphorylase B"/>
    <property type="match status" value="2"/>
</dbReference>
<accession>A0A5Q2RND9</accession>
<organism evidence="2 3">
    <name type="scientific">Actinomarinicola tropica</name>
    <dbReference type="NCBI Taxonomy" id="2789776"/>
    <lineage>
        <taxon>Bacteria</taxon>
        <taxon>Bacillati</taxon>
        <taxon>Actinomycetota</taxon>
        <taxon>Acidimicrobiia</taxon>
        <taxon>Acidimicrobiales</taxon>
        <taxon>Iamiaceae</taxon>
        <taxon>Actinomarinicola</taxon>
    </lineage>
</organism>
<dbReference type="GO" id="GO:0005829">
    <property type="term" value="C:cytosol"/>
    <property type="evidence" value="ECO:0007669"/>
    <property type="project" value="TreeGrafter"/>
</dbReference>
<dbReference type="PANTHER" id="PTHR10788:SF106">
    <property type="entry name" value="BCDNA.GH08860"/>
    <property type="match status" value="1"/>
</dbReference>
<evidence type="ECO:0000256" key="1">
    <source>
        <dbReference type="ARBA" id="ARBA00008799"/>
    </source>
</evidence>
<keyword evidence="3" id="KW-1185">Reference proteome</keyword>
<gene>
    <name evidence="2" type="ORF">GH723_10055</name>
</gene>
<dbReference type="PANTHER" id="PTHR10788">
    <property type="entry name" value="TREHALOSE-6-PHOSPHATE SYNTHASE"/>
    <property type="match status" value="1"/>
</dbReference>
<dbReference type="AlphaFoldDB" id="A0A5Q2RND9"/>
<dbReference type="InterPro" id="IPR001830">
    <property type="entry name" value="Glyco_trans_20"/>
</dbReference>
<reference evidence="2 3" key="1">
    <citation type="submission" date="2019-11" db="EMBL/GenBank/DDBJ databases">
        <authorList>
            <person name="He Y."/>
        </authorList>
    </citation>
    <scope>NUCLEOTIDE SEQUENCE [LARGE SCALE GENOMIC DNA]</scope>
    <source>
        <strain evidence="2 3">SCSIO 58843</strain>
    </source>
</reference>
<evidence type="ECO:0000313" key="3">
    <source>
        <dbReference type="Proteomes" id="UP000334019"/>
    </source>
</evidence>
<dbReference type="Pfam" id="PF00982">
    <property type="entry name" value="Glyco_transf_20"/>
    <property type="match status" value="1"/>
</dbReference>
<dbReference type="GO" id="GO:0005992">
    <property type="term" value="P:trehalose biosynthetic process"/>
    <property type="evidence" value="ECO:0007669"/>
    <property type="project" value="InterPro"/>
</dbReference>
<comment type="similarity">
    <text evidence="1">Belongs to the glycosyltransferase 20 family.</text>
</comment>
<dbReference type="EMBL" id="CP045851">
    <property type="protein sequence ID" value="QGG95410.1"/>
    <property type="molecule type" value="Genomic_DNA"/>
</dbReference>
<dbReference type="GO" id="GO:0003825">
    <property type="term" value="F:alpha,alpha-trehalose-phosphate synthase (UDP-forming) activity"/>
    <property type="evidence" value="ECO:0007669"/>
    <property type="project" value="TreeGrafter"/>
</dbReference>
<sequence length="480" mass="53246">MEPTDAAPRTQGPATRLVIVANRLPVRWSDEGEEGGRWIPSPGGLVSAVGPAIAQRPGDAAWIGWTGAATEEEPFEVDGLHLHPVAMSDDEKVLFYDGMSNGTLWPLYHDKVVPSEFHRHWFDGYKRVNRRYAEAAAAAAGPEATVWVHDYQLQLVPGMLRELRPDLRIGFFLHIPFPPPEVFQALPWREQLAQGMLGADLNGFQTPEAAANFRRLTMRLGLAEAHGDESVVAGDRVVRACAYPIGIDVARYEGAAHDRETTERARDLRARLGAPHTVLLGVDRLDYTKGIDVRLRALKELLDEGSLNPATVTMVQIAQPSRDDVEAYITLREEVERLVGQINGDHSRVGFPILHYIHQDVEFEELMAMYRAADVMLVTPFRDGMNLVAKEYVAARYDLTGSLVLSEFAGAATELADALLVNPYDVDGLKAAIVRAVSMPPAEARERMERMRAAVEANDASEWADRFLRDLAADRERVTT</sequence>
<evidence type="ECO:0000313" key="2">
    <source>
        <dbReference type="EMBL" id="QGG95410.1"/>
    </source>
</evidence>
<dbReference type="CDD" id="cd03788">
    <property type="entry name" value="GT20_TPS"/>
    <property type="match status" value="1"/>
</dbReference>
<dbReference type="SUPFAM" id="SSF53756">
    <property type="entry name" value="UDP-Glycosyltransferase/glycogen phosphorylase"/>
    <property type="match status" value="1"/>
</dbReference>
<protein>
    <submittedName>
        <fullName evidence="2">Trehalose-6-phosphate synthase</fullName>
    </submittedName>
</protein>
<dbReference type="Proteomes" id="UP000334019">
    <property type="component" value="Chromosome"/>
</dbReference>
<dbReference type="KEGG" id="atq:GH723_10055"/>